<accession>A0A853DD07</accession>
<dbReference type="EMBL" id="JACCFW010000001">
    <property type="protein sequence ID" value="NYJ73879.1"/>
    <property type="molecule type" value="Genomic_DNA"/>
</dbReference>
<feature type="transmembrane region" description="Helical" evidence="1">
    <location>
        <begin position="21"/>
        <end position="44"/>
    </location>
</feature>
<keyword evidence="4" id="KW-1185">Reference proteome</keyword>
<dbReference type="RefSeq" id="WP_179479390.1">
    <property type="nucleotide sequence ID" value="NZ_JACCFW010000001.1"/>
</dbReference>
<evidence type="ECO:0000256" key="1">
    <source>
        <dbReference type="SAM" id="Phobius"/>
    </source>
</evidence>
<comment type="caution">
    <text evidence="3">The sequence shown here is derived from an EMBL/GenBank/DDBJ whole genome shotgun (WGS) entry which is preliminary data.</text>
</comment>
<dbReference type="InterPro" id="IPR012495">
    <property type="entry name" value="TadE-like_dom"/>
</dbReference>
<feature type="domain" description="TadE-like" evidence="2">
    <location>
        <begin position="19"/>
        <end position="61"/>
    </location>
</feature>
<evidence type="ECO:0000313" key="3">
    <source>
        <dbReference type="EMBL" id="NYJ73879.1"/>
    </source>
</evidence>
<proteinExistence type="predicted"/>
<keyword evidence="1" id="KW-0812">Transmembrane</keyword>
<name>A0A853DD07_9MICO</name>
<gene>
    <name evidence="3" type="ORF">HNR15_000842</name>
</gene>
<protein>
    <recommendedName>
        <fullName evidence="2">TadE-like domain-containing protein</fullName>
    </recommendedName>
</protein>
<sequence>MTPVAALRDRFRALGTTRGSAVAEFAMVGSLVVLLFLAAFQVGFSLFVRNTLIGDAAEGARYGARADESPQAGAQRARDLIGSSVSTRYARHVTASTEQRDGVTVIVVRVQAPLPVVGPFGPSQTLNISAHAYEERQ</sequence>
<keyword evidence="1" id="KW-1133">Transmembrane helix</keyword>
<keyword evidence="1" id="KW-0472">Membrane</keyword>
<organism evidence="3 4">
    <name type="scientific">Allobranchiibius huperziae</name>
    <dbReference type="NCBI Taxonomy" id="1874116"/>
    <lineage>
        <taxon>Bacteria</taxon>
        <taxon>Bacillati</taxon>
        <taxon>Actinomycetota</taxon>
        <taxon>Actinomycetes</taxon>
        <taxon>Micrococcales</taxon>
        <taxon>Dermacoccaceae</taxon>
        <taxon>Allobranchiibius</taxon>
    </lineage>
</organism>
<dbReference type="AlphaFoldDB" id="A0A853DD07"/>
<dbReference type="Pfam" id="PF07811">
    <property type="entry name" value="TadE"/>
    <property type="match status" value="1"/>
</dbReference>
<reference evidence="3 4" key="1">
    <citation type="submission" date="2020-07" db="EMBL/GenBank/DDBJ databases">
        <title>Sequencing the genomes of 1000 actinobacteria strains.</title>
        <authorList>
            <person name="Klenk H.-P."/>
        </authorList>
    </citation>
    <scope>NUCLEOTIDE SEQUENCE [LARGE SCALE GENOMIC DNA]</scope>
    <source>
        <strain evidence="3 4">DSM 29531</strain>
    </source>
</reference>
<dbReference type="Proteomes" id="UP000571817">
    <property type="component" value="Unassembled WGS sequence"/>
</dbReference>
<evidence type="ECO:0000259" key="2">
    <source>
        <dbReference type="Pfam" id="PF07811"/>
    </source>
</evidence>
<evidence type="ECO:0000313" key="4">
    <source>
        <dbReference type="Proteomes" id="UP000571817"/>
    </source>
</evidence>